<dbReference type="Gene3D" id="3.80.10.10">
    <property type="entry name" value="Ribonuclease Inhibitor"/>
    <property type="match status" value="2"/>
</dbReference>
<dbReference type="PANTHER" id="PTHR13318">
    <property type="entry name" value="PARTNER OF PAIRED, ISOFORM B-RELATED"/>
    <property type="match status" value="1"/>
</dbReference>
<evidence type="ECO:0000256" key="1">
    <source>
        <dbReference type="SAM" id="MobiDB-lite"/>
    </source>
</evidence>
<dbReference type="Pfam" id="PF25372">
    <property type="entry name" value="DUF7885"/>
    <property type="match status" value="1"/>
</dbReference>
<organism evidence="3">
    <name type="scientific">Oppiella nova</name>
    <dbReference type="NCBI Taxonomy" id="334625"/>
    <lineage>
        <taxon>Eukaryota</taxon>
        <taxon>Metazoa</taxon>
        <taxon>Ecdysozoa</taxon>
        <taxon>Arthropoda</taxon>
        <taxon>Chelicerata</taxon>
        <taxon>Arachnida</taxon>
        <taxon>Acari</taxon>
        <taxon>Acariformes</taxon>
        <taxon>Sarcoptiformes</taxon>
        <taxon>Oribatida</taxon>
        <taxon>Brachypylina</taxon>
        <taxon>Oppioidea</taxon>
        <taxon>Oppiidae</taxon>
        <taxon>Oppiella</taxon>
    </lineage>
</organism>
<dbReference type="Proteomes" id="UP000728032">
    <property type="component" value="Unassembled WGS sequence"/>
</dbReference>
<dbReference type="InterPro" id="IPR006553">
    <property type="entry name" value="Leu-rich_rpt_Cys-con_subtyp"/>
</dbReference>
<dbReference type="GO" id="GO:0019005">
    <property type="term" value="C:SCF ubiquitin ligase complex"/>
    <property type="evidence" value="ECO:0007669"/>
    <property type="project" value="TreeGrafter"/>
</dbReference>
<dbReference type="SUPFAM" id="SSF52047">
    <property type="entry name" value="RNI-like"/>
    <property type="match status" value="1"/>
</dbReference>
<reference evidence="3" key="1">
    <citation type="submission" date="2020-11" db="EMBL/GenBank/DDBJ databases">
        <authorList>
            <person name="Tran Van P."/>
        </authorList>
    </citation>
    <scope>NUCLEOTIDE SEQUENCE</scope>
</reference>
<dbReference type="EMBL" id="OC915199">
    <property type="protein sequence ID" value="CAD7639223.1"/>
    <property type="molecule type" value="Genomic_DNA"/>
</dbReference>
<dbReference type="OrthoDB" id="549243at2759"/>
<dbReference type="GO" id="GO:0031146">
    <property type="term" value="P:SCF-dependent proteasomal ubiquitin-dependent protein catabolic process"/>
    <property type="evidence" value="ECO:0007669"/>
    <property type="project" value="TreeGrafter"/>
</dbReference>
<feature type="domain" description="F-box/LRR-repeat protein 15-like leucin rich repeat" evidence="2">
    <location>
        <begin position="404"/>
        <end position="569"/>
    </location>
</feature>
<feature type="region of interest" description="Disordered" evidence="1">
    <location>
        <begin position="153"/>
        <end position="185"/>
    </location>
</feature>
<dbReference type="InterPro" id="IPR032675">
    <property type="entry name" value="LRR_dom_sf"/>
</dbReference>
<dbReference type="SMART" id="SM00367">
    <property type="entry name" value="LRR_CC"/>
    <property type="match status" value="4"/>
</dbReference>
<name>A0A7R9QC03_9ACAR</name>
<protein>
    <recommendedName>
        <fullName evidence="2">F-box/LRR-repeat protein 15-like leucin rich repeat domain-containing protein</fullName>
    </recommendedName>
</protein>
<keyword evidence="4" id="KW-1185">Reference proteome</keyword>
<gene>
    <name evidence="3" type="ORF">ONB1V03_LOCUS1857</name>
</gene>
<dbReference type="EMBL" id="CAJPVJ010000374">
    <property type="protein sequence ID" value="CAG2162259.1"/>
    <property type="molecule type" value="Genomic_DNA"/>
</dbReference>
<feature type="compositionally biased region" description="Polar residues" evidence="1">
    <location>
        <begin position="11"/>
        <end position="24"/>
    </location>
</feature>
<dbReference type="AlphaFoldDB" id="A0A7R9QC03"/>
<evidence type="ECO:0000313" key="3">
    <source>
        <dbReference type="EMBL" id="CAD7639223.1"/>
    </source>
</evidence>
<feature type="region of interest" description="Disordered" evidence="1">
    <location>
        <begin position="1"/>
        <end position="24"/>
    </location>
</feature>
<feature type="region of interest" description="Disordered" evidence="1">
    <location>
        <begin position="226"/>
        <end position="250"/>
    </location>
</feature>
<sequence length="598" mass="66739">MDTEMDCDSGGDSTATTASHPMNLRNASRVSTGLHFMSGDMSSGQPYSTQSLSRRLAPNSIGLQMTPTKTLLMNQRRSSSGIFITSMFGSRFRHLQKLHSEAFLGLNSICMPGLPLGAVFRSSLPATPVATPVHREAFQQFTEQALRDRLCRTPSPRKTHSFLAPSDHRMRRESGGSNISADESGMCDVQPMDIASPIDEPVLEDPKGEEGGNGATGFDGQHYFGRTGRLHRRPSDEDLTDREDTSGGTERRLFVGNISYRVTDTETTFRNYPKGTVSDLQKCLNADPNELVLDYRQLRVFLAKPKVFRQMKSEVQELCRERDLSLEYRSRCTESTESMDNQMSALVLLRKSADESVTTFDHLDDDSILNVFAHLDTLIERTVVESAVSCPLLERLVYDSGPTTDYTIKILGQKCPNLKILCLNCCTNFGEEGFWWLLKSAKQLQHLEVTNNHKINGNCFRLLAPTLQKLDITDCPKIKEKGIKELIGGQRTALESLNITPLSGKFFVCLNRKHLTITDESLKKLSHLQSLVYLDLSGSHFVTDTGLEFMVENCHSLESLQLLRCEHISIEFLFKTQVNSIAVCAMRTAVADDDVGQG</sequence>
<accession>A0A7R9QC03</accession>
<proteinExistence type="predicted"/>
<evidence type="ECO:0000313" key="4">
    <source>
        <dbReference type="Proteomes" id="UP000728032"/>
    </source>
</evidence>
<dbReference type="InterPro" id="IPR057207">
    <property type="entry name" value="FBXL15_LRR"/>
</dbReference>
<evidence type="ECO:0000259" key="2">
    <source>
        <dbReference type="Pfam" id="PF25372"/>
    </source>
</evidence>